<sequence>MQACDRCHARKTRCDRRIPRCGGCEKAGVPCLHVDKLRSRNLPRAYVDDIEGRLRAAQGEIHQLRAQLAQTGGLNSSTTAEVNDFNQLDHPGDGGASISPSVNVGRTDEDAMATAAMGSSETPADDAVASEVGHLTLTMTGETRFLGSSSGIGLASIISGLFGAQRASFNLSKEDGSSQDGQESRTNASPIESQLPARDLAMQSIEAYFQHTHISFPLLHRPTFLAAVERIYSDPVNYPGRSFDEFAFEMVLAIAEGSFNRFPYSAGSAAKHCARALARMQAILDMRGLIPLRGILLLGQHLIFSNMLNTTASIWHLIGIAARMCVELGLHLDPTHRPGANQNGSISFEMEMQRRTFWCFYNLDRVVSFTLGRPTALADENIDTSFPTPLDDDTFGPDNPITTQMLRDGRETSPFLQLIEIRRLSGQILSTFYSARRTGDIPLDQKLQTREHYYDRIMAWRTGSQSLHLPSPQSRGDKFTSCFLTPTWWEAVANNALLLLYRPSPYLPGPVVPTTPDGKPGDLQRLVFAAKTAITSYSDLHRRRNLNYSWITLHGIFLAGLTYVYGIRLALENPAHQVALPEYVQIIDDTRTCSNMLVAICERWSIARRSCDIFDRLSNAVIKDAINASTGSTRPNTTRQEHAEAHPHAHRSGGMEFASAAPAVENADGEGAVLTDPFDPANMFAYNSDQAGNMVWADEMSEFWTGLDRLFSDVPTSPLMDWVESS</sequence>
<keyword evidence="4" id="KW-0805">Transcription regulation</keyword>
<dbReference type="InterPro" id="IPR052202">
    <property type="entry name" value="Yeast_MetPath_Reg"/>
</dbReference>
<dbReference type="CDD" id="cd00067">
    <property type="entry name" value="GAL4"/>
    <property type="match status" value="1"/>
</dbReference>
<dbReference type="GO" id="GO:0045944">
    <property type="term" value="P:positive regulation of transcription by RNA polymerase II"/>
    <property type="evidence" value="ECO:0007669"/>
    <property type="project" value="TreeGrafter"/>
</dbReference>
<feature type="domain" description="Zn(2)-C6 fungal-type" evidence="9">
    <location>
        <begin position="3"/>
        <end position="33"/>
    </location>
</feature>
<dbReference type="InterPro" id="IPR001138">
    <property type="entry name" value="Zn2Cys6_DnaBD"/>
</dbReference>
<evidence type="ECO:0000313" key="11">
    <source>
        <dbReference type="Proteomes" id="UP000799767"/>
    </source>
</evidence>
<dbReference type="GO" id="GO:0043565">
    <property type="term" value="F:sequence-specific DNA binding"/>
    <property type="evidence" value="ECO:0007669"/>
    <property type="project" value="TreeGrafter"/>
</dbReference>
<dbReference type="GO" id="GO:0006351">
    <property type="term" value="P:DNA-templated transcription"/>
    <property type="evidence" value="ECO:0007669"/>
    <property type="project" value="InterPro"/>
</dbReference>
<evidence type="ECO:0000256" key="1">
    <source>
        <dbReference type="ARBA" id="ARBA00004123"/>
    </source>
</evidence>
<dbReference type="Pfam" id="PF00172">
    <property type="entry name" value="Zn_clus"/>
    <property type="match status" value="1"/>
</dbReference>
<dbReference type="SUPFAM" id="SSF57701">
    <property type="entry name" value="Zn2/Cys6 DNA-binding domain"/>
    <property type="match status" value="1"/>
</dbReference>
<feature type="compositionally biased region" description="Polar residues" evidence="8">
    <location>
        <begin position="178"/>
        <end position="192"/>
    </location>
</feature>
<dbReference type="GO" id="GO:0000981">
    <property type="term" value="F:DNA-binding transcription factor activity, RNA polymerase II-specific"/>
    <property type="evidence" value="ECO:0007669"/>
    <property type="project" value="InterPro"/>
</dbReference>
<dbReference type="AlphaFoldDB" id="A0A6A6PYT6"/>
<evidence type="ECO:0000256" key="5">
    <source>
        <dbReference type="ARBA" id="ARBA00023125"/>
    </source>
</evidence>
<evidence type="ECO:0000256" key="2">
    <source>
        <dbReference type="ARBA" id="ARBA00022723"/>
    </source>
</evidence>
<dbReference type="Proteomes" id="UP000799767">
    <property type="component" value="Unassembled WGS sequence"/>
</dbReference>
<dbReference type="EMBL" id="MU001633">
    <property type="protein sequence ID" value="KAF2484911.1"/>
    <property type="molecule type" value="Genomic_DNA"/>
</dbReference>
<keyword evidence="5" id="KW-0238">DNA-binding</keyword>
<dbReference type="GO" id="GO:0005634">
    <property type="term" value="C:nucleus"/>
    <property type="evidence" value="ECO:0007669"/>
    <property type="project" value="UniProtKB-SubCell"/>
</dbReference>
<dbReference type="CDD" id="cd12148">
    <property type="entry name" value="fungal_TF_MHR"/>
    <property type="match status" value="1"/>
</dbReference>
<dbReference type="SMART" id="SM00066">
    <property type="entry name" value="GAL4"/>
    <property type="match status" value="1"/>
</dbReference>
<dbReference type="InterPro" id="IPR036864">
    <property type="entry name" value="Zn2-C6_fun-type_DNA-bd_sf"/>
</dbReference>
<dbReference type="Pfam" id="PF04082">
    <property type="entry name" value="Fungal_trans"/>
    <property type="match status" value="1"/>
</dbReference>
<dbReference type="PROSITE" id="PS00463">
    <property type="entry name" value="ZN2_CY6_FUNGAL_1"/>
    <property type="match status" value="1"/>
</dbReference>
<keyword evidence="7" id="KW-0539">Nucleus</keyword>
<gene>
    <name evidence="10" type="ORF">BDY17DRAFT_292582</name>
</gene>
<dbReference type="Gene3D" id="4.10.240.10">
    <property type="entry name" value="Zn(2)-C6 fungal-type DNA-binding domain"/>
    <property type="match status" value="1"/>
</dbReference>
<evidence type="ECO:0000313" key="10">
    <source>
        <dbReference type="EMBL" id="KAF2484911.1"/>
    </source>
</evidence>
<keyword evidence="3" id="KW-0862">Zinc</keyword>
<dbReference type="PANTHER" id="PTHR47782">
    <property type="entry name" value="ZN(II)2CYS6 TRANSCRIPTION FACTOR (EUROFUNG)-RELATED"/>
    <property type="match status" value="1"/>
</dbReference>
<feature type="region of interest" description="Disordered" evidence="8">
    <location>
        <begin position="629"/>
        <end position="651"/>
    </location>
</feature>
<evidence type="ECO:0000256" key="3">
    <source>
        <dbReference type="ARBA" id="ARBA00022833"/>
    </source>
</evidence>
<dbReference type="SMART" id="SM00906">
    <property type="entry name" value="Fungal_trans"/>
    <property type="match status" value="1"/>
</dbReference>
<name>A0A6A6PYT6_9PEZI</name>
<dbReference type="PANTHER" id="PTHR47782:SF12">
    <property type="entry name" value="ZN(II)2CYS6 TRANSCRIPTION FACTOR (EUROFUNG)"/>
    <property type="match status" value="1"/>
</dbReference>
<dbReference type="RefSeq" id="XP_033591480.1">
    <property type="nucleotide sequence ID" value="XM_033732847.1"/>
</dbReference>
<accession>A0A6A6PYT6</accession>
<keyword evidence="11" id="KW-1185">Reference proteome</keyword>
<feature type="region of interest" description="Disordered" evidence="8">
    <location>
        <begin position="172"/>
        <end position="193"/>
    </location>
</feature>
<comment type="subcellular location">
    <subcellularLocation>
        <location evidence="1">Nucleus</location>
    </subcellularLocation>
</comment>
<evidence type="ECO:0000259" key="9">
    <source>
        <dbReference type="PROSITE" id="PS50048"/>
    </source>
</evidence>
<keyword evidence="6" id="KW-0804">Transcription</keyword>
<organism evidence="10 11">
    <name type="scientific">Neohortaea acidophila</name>
    <dbReference type="NCBI Taxonomy" id="245834"/>
    <lineage>
        <taxon>Eukaryota</taxon>
        <taxon>Fungi</taxon>
        <taxon>Dikarya</taxon>
        <taxon>Ascomycota</taxon>
        <taxon>Pezizomycotina</taxon>
        <taxon>Dothideomycetes</taxon>
        <taxon>Dothideomycetidae</taxon>
        <taxon>Mycosphaerellales</taxon>
        <taxon>Teratosphaeriaceae</taxon>
        <taxon>Neohortaea</taxon>
    </lineage>
</organism>
<evidence type="ECO:0000256" key="8">
    <source>
        <dbReference type="SAM" id="MobiDB-lite"/>
    </source>
</evidence>
<reference evidence="10" key="1">
    <citation type="journal article" date="2020" name="Stud. Mycol.">
        <title>101 Dothideomycetes genomes: a test case for predicting lifestyles and emergence of pathogens.</title>
        <authorList>
            <person name="Haridas S."/>
            <person name="Albert R."/>
            <person name="Binder M."/>
            <person name="Bloem J."/>
            <person name="Labutti K."/>
            <person name="Salamov A."/>
            <person name="Andreopoulos B."/>
            <person name="Baker S."/>
            <person name="Barry K."/>
            <person name="Bills G."/>
            <person name="Bluhm B."/>
            <person name="Cannon C."/>
            <person name="Castanera R."/>
            <person name="Culley D."/>
            <person name="Daum C."/>
            <person name="Ezra D."/>
            <person name="Gonzalez J."/>
            <person name="Henrissat B."/>
            <person name="Kuo A."/>
            <person name="Liang C."/>
            <person name="Lipzen A."/>
            <person name="Lutzoni F."/>
            <person name="Magnuson J."/>
            <person name="Mondo S."/>
            <person name="Nolan M."/>
            <person name="Ohm R."/>
            <person name="Pangilinan J."/>
            <person name="Park H.-J."/>
            <person name="Ramirez L."/>
            <person name="Alfaro M."/>
            <person name="Sun H."/>
            <person name="Tritt A."/>
            <person name="Yoshinaga Y."/>
            <person name="Zwiers L.-H."/>
            <person name="Turgeon B."/>
            <person name="Goodwin S."/>
            <person name="Spatafora J."/>
            <person name="Crous P."/>
            <person name="Grigoriev I."/>
        </authorList>
    </citation>
    <scope>NUCLEOTIDE SEQUENCE</scope>
    <source>
        <strain evidence="10">CBS 113389</strain>
    </source>
</reference>
<dbReference type="InterPro" id="IPR007219">
    <property type="entry name" value="XnlR_reg_dom"/>
</dbReference>
<keyword evidence="2" id="KW-0479">Metal-binding</keyword>
<evidence type="ECO:0000256" key="6">
    <source>
        <dbReference type="ARBA" id="ARBA00023163"/>
    </source>
</evidence>
<feature type="compositionally biased region" description="Polar residues" evidence="8">
    <location>
        <begin position="629"/>
        <end position="638"/>
    </location>
</feature>
<protein>
    <submittedName>
        <fullName evidence="10">Fungal-specific transcription factor domain-containing protein</fullName>
    </submittedName>
</protein>
<dbReference type="GO" id="GO:0008270">
    <property type="term" value="F:zinc ion binding"/>
    <property type="evidence" value="ECO:0007669"/>
    <property type="project" value="InterPro"/>
</dbReference>
<evidence type="ECO:0000256" key="7">
    <source>
        <dbReference type="ARBA" id="ARBA00023242"/>
    </source>
</evidence>
<dbReference type="OrthoDB" id="2399539at2759"/>
<proteinExistence type="predicted"/>
<dbReference type="GeneID" id="54473849"/>
<dbReference type="PROSITE" id="PS50048">
    <property type="entry name" value="ZN2_CY6_FUNGAL_2"/>
    <property type="match status" value="1"/>
</dbReference>
<evidence type="ECO:0000256" key="4">
    <source>
        <dbReference type="ARBA" id="ARBA00023015"/>
    </source>
</evidence>